<protein>
    <submittedName>
        <fullName evidence="3">Site-specific recombinase</fullName>
    </submittedName>
</protein>
<evidence type="ECO:0000259" key="2">
    <source>
        <dbReference type="PROSITE" id="PS51737"/>
    </source>
</evidence>
<evidence type="ECO:0000313" key="4">
    <source>
        <dbReference type="Proteomes" id="UP000186102"/>
    </source>
</evidence>
<sequence length="435" mass="49428">MMQTATAKKKSISLIPSKPEYDRSIKPQFKALRVAAYCRVSTTLEQQETSYEAQVSYYTEKIKSNPNWKLAGIYADDGKSATNTKKRDDFNAMIEDCMAGKIDMVITKSVSRFARNTVDSLQNIRKLKEKNVAVFFEKEGVNTLEGTGELLITILSSQAQEESRNLSENTRWGLVRRFENGIVSVNHNKFLGYTKDKNGELVIVPEEAELVRRIFRLYLEGSSIIQITKILESEGITTVTGLTKWCPGVIDKMLSNEKYKGDTILQKTLTEDFMTGKKSKNIGQRNKYYVKNSHPAIISSEVFDKVQEEMVKRSRFVSKKDGSVEISGSKYNSKYILGNLLVCGDCGASYRRRTERGKVVWRCATRIEKGKEACHHSPTLDEGWLQDVLGQAICQNSDYDDVIIRNEVDKIQVFDAFILIFRTDGAQDKRPFQND</sequence>
<name>A0A1Q8QTP5_9FIRM</name>
<dbReference type="PROSITE" id="PS51736">
    <property type="entry name" value="RECOMBINASES_3"/>
    <property type="match status" value="1"/>
</dbReference>
<organism evidence="3 4">
    <name type="scientific">Desulfosporosinus metallidurans</name>
    <dbReference type="NCBI Taxonomy" id="1888891"/>
    <lineage>
        <taxon>Bacteria</taxon>
        <taxon>Bacillati</taxon>
        <taxon>Bacillota</taxon>
        <taxon>Clostridia</taxon>
        <taxon>Eubacteriales</taxon>
        <taxon>Desulfitobacteriaceae</taxon>
        <taxon>Desulfosporosinus</taxon>
    </lineage>
</organism>
<dbReference type="InterPro" id="IPR011109">
    <property type="entry name" value="DNA_bind_recombinase_dom"/>
</dbReference>
<dbReference type="RefSeq" id="WP_427854410.1">
    <property type="nucleotide sequence ID" value="NZ_MLBF01000023.1"/>
</dbReference>
<dbReference type="InterPro" id="IPR006119">
    <property type="entry name" value="Resolv_N"/>
</dbReference>
<dbReference type="SUPFAM" id="SSF53041">
    <property type="entry name" value="Resolvase-like"/>
    <property type="match status" value="1"/>
</dbReference>
<dbReference type="Pfam" id="PF07508">
    <property type="entry name" value="Recombinase"/>
    <property type="match status" value="1"/>
</dbReference>
<dbReference type="STRING" id="1888891.DSOL_2950"/>
<dbReference type="EMBL" id="MLBF01000023">
    <property type="protein sequence ID" value="OLN30608.1"/>
    <property type="molecule type" value="Genomic_DNA"/>
</dbReference>
<dbReference type="Gene3D" id="3.90.1750.20">
    <property type="entry name" value="Putative Large Serine Recombinase, Chain B, Domain 2"/>
    <property type="match status" value="1"/>
</dbReference>
<reference evidence="3 4" key="1">
    <citation type="submission" date="2016-09" db="EMBL/GenBank/DDBJ databases">
        <title>Complete genome of Desulfosporosinus sp. OL.</title>
        <authorList>
            <person name="Mardanov A."/>
            <person name="Beletsky A."/>
            <person name="Panova A."/>
            <person name="Karnachuk O."/>
            <person name="Ravin N."/>
        </authorList>
    </citation>
    <scope>NUCLEOTIDE SEQUENCE [LARGE SCALE GENOMIC DNA]</scope>
    <source>
        <strain evidence="3 4">OL</strain>
    </source>
</reference>
<comment type="caution">
    <text evidence="3">The sequence shown here is derived from an EMBL/GenBank/DDBJ whole genome shotgun (WGS) entry which is preliminary data.</text>
</comment>
<dbReference type="GO" id="GO:0000150">
    <property type="term" value="F:DNA strand exchange activity"/>
    <property type="evidence" value="ECO:0007669"/>
    <property type="project" value="InterPro"/>
</dbReference>
<feature type="domain" description="Recombinase" evidence="2">
    <location>
        <begin position="190"/>
        <end position="316"/>
    </location>
</feature>
<dbReference type="InterPro" id="IPR036162">
    <property type="entry name" value="Resolvase-like_N_sf"/>
</dbReference>
<keyword evidence="4" id="KW-1185">Reference proteome</keyword>
<dbReference type="GO" id="GO:0003677">
    <property type="term" value="F:DNA binding"/>
    <property type="evidence" value="ECO:0007669"/>
    <property type="project" value="InterPro"/>
</dbReference>
<evidence type="ECO:0000313" key="3">
    <source>
        <dbReference type="EMBL" id="OLN30608.1"/>
    </source>
</evidence>
<dbReference type="Gene3D" id="3.40.50.1390">
    <property type="entry name" value="Resolvase, N-terminal catalytic domain"/>
    <property type="match status" value="1"/>
</dbReference>
<proteinExistence type="predicted"/>
<dbReference type="AlphaFoldDB" id="A0A1Q8QTP5"/>
<dbReference type="Pfam" id="PF00239">
    <property type="entry name" value="Resolvase"/>
    <property type="match status" value="1"/>
</dbReference>
<dbReference type="PANTHER" id="PTHR30461:SF23">
    <property type="entry name" value="DNA RECOMBINASE-RELATED"/>
    <property type="match status" value="1"/>
</dbReference>
<dbReference type="PROSITE" id="PS51737">
    <property type="entry name" value="RECOMBINASE_DNA_BIND"/>
    <property type="match status" value="1"/>
</dbReference>
<dbReference type="CDD" id="cd00338">
    <property type="entry name" value="Ser_Recombinase"/>
    <property type="match status" value="1"/>
</dbReference>
<dbReference type="PANTHER" id="PTHR30461">
    <property type="entry name" value="DNA-INVERTASE FROM LAMBDOID PROPHAGE"/>
    <property type="match status" value="1"/>
</dbReference>
<dbReference type="InterPro" id="IPR025827">
    <property type="entry name" value="Zn_ribbon_recom_dom"/>
</dbReference>
<dbReference type="Pfam" id="PF13408">
    <property type="entry name" value="Zn_ribbon_recom"/>
    <property type="match status" value="1"/>
</dbReference>
<feature type="domain" description="Resolvase/invertase-type recombinase catalytic" evidence="1">
    <location>
        <begin position="33"/>
        <end position="181"/>
    </location>
</feature>
<gene>
    <name evidence="3" type="ORF">DSOL_2950</name>
</gene>
<evidence type="ECO:0000259" key="1">
    <source>
        <dbReference type="PROSITE" id="PS51736"/>
    </source>
</evidence>
<dbReference type="InterPro" id="IPR050639">
    <property type="entry name" value="SSR_resolvase"/>
</dbReference>
<dbReference type="SMART" id="SM00857">
    <property type="entry name" value="Resolvase"/>
    <property type="match status" value="1"/>
</dbReference>
<dbReference type="Proteomes" id="UP000186102">
    <property type="component" value="Unassembled WGS sequence"/>
</dbReference>
<dbReference type="InterPro" id="IPR038109">
    <property type="entry name" value="DNA_bind_recomb_sf"/>
</dbReference>
<accession>A0A1Q8QTP5</accession>